<evidence type="ECO:0000259" key="2">
    <source>
        <dbReference type="PROSITE" id="PS51462"/>
    </source>
</evidence>
<comment type="caution">
    <text evidence="3">The sequence shown here is derived from an EMBL/GenBank/DDBJ whole genome shotgun (WGS) entry which is preliminary data.</text>
</comment>
<dbReference type="Proteomes" id="UP000823634">
    <property type="component" value="Unassembled WGS sequence"/>
</dbReference>
<dbReference type="GO" id="GO:0016787">
    <property type="term" value="F:hydrolase activity"/>
    <property type="evidence" value="ECO:0007669"/>
    <property type="project" value="UniProtKB-KW"/>
</dbReference>
<evidence type="ECO:0000313" key="3">
    <source>
        <dbReference type="EMBL" id="MBO8426233.1"/>
    </source>
</evidence>
<accession>A0A9D9GW78</accession>
<dbReference type="SUPFAM" id="SSF55811">
    <property type="entry name" value="Nudix"/>
    <property type="match status" value="1"/>
</dbReference>
<protein>
    <submittedName>
        <fullName evidence="3">NUDIX domain-containing protein</fullName>
    </submittedName>
</protein>
<organism evidence="3 4">
    <name type="scientific">Candidatus Alloenteromonas pullistercoris</name>
    <dbReference type="NCBI Taxonomy" id="2840785"/>
    <lineage>
        <taxon>Bacteria</taxon>
        <taxon>Bacillati</taxon>
        <taxon>Bacillota</taxon>
        <taxon>Bacillota incertae sedis</taxon>
        <taxon>Candidatus Alloenteromonas</taxon>
    </lineage>
</organism>
<evidence type="ECO:0000256" key="1">
    <source>
        <dbReference type="ARBA" id="ARBA00022801"/>
    </source>
</evidence>
<sequence>MPRFVLTYRAMKLSLNLKDDQYPFSGITEVRRVSRVIAFDSLGRIAIHTVSRDDAFGCQTYLETPGGGVDEGEDYQMAAIREAKEELGDEVQLLECLGDCVDAYNLIKRKNENRFFLARIKKEGLSKHFVSQGDLYIKETRLLTPKEIEEGYAAMPEQGVSLLVKRRELPFLRLAFSRLPHYLGK</sequence>
<dbReference type="Gene3D" id="3.90.79.10">
    <property type="entry name" value="Nucleoside Triphosphate Pyrophosphohydrolase"/>
    <property type="match status" value="1"/>
</dbReference>
<dbReference type="InterPro" id="IPR020084">
    <property type="entry name" value="NUDIX_hydrolase_CS"/>
</dbReference>
<dbReference type="PROSITE" id="PS00893">
    <property type="entry name" value="NUDIX_BOX"/>
    <property type="match status" value="1"/>
</dbReference>
<dbReference type="InterPro" id="IPR000086">
    <property type="entry name" value="NUDIX_hydrolase_dom"/>
</dbReference>
<gene>
    <name evidence="3" type="ORF">IAC61_02800</name>
</gene>
<dbReference type="Pfam" id="PF00293">
    <property type="entry name" value="NUDIX"/>
    <property type="match status" value="1"/>
</dbReference>
<dbReference type="EMBL" id="JADINA010000019">
    <property type="protein sequence ID" value="MBO8426233.1"/>
    <property type="molecule type" value="Genomic_DNA"/>
</dbReference>
<dbReference type="AlphaFoldDB" id="A0A9D9GW78"/>
<dbReference type="PROSITE" id="PS51462">
    <property type="entry name" value="NUDIX"/>
    <property type="match status" value="1"/>
</dbReference>
<name>A0A9D9GW78_9FIRM</name>
<proteinExistence type="predicted"/>
<keyword evidence="1" id="KW-0378">Hydrolase</keyword>
<evidence type="ECO:0000313" key="4">
    <source>
        <dbReference type="Proteomes" id="UP000823634"/>
    </source>
</evidence>
<feature type="domain" description="Nudix hydrolase" evidence="2">
    <location>
        <begin position="29"/>
        <end position="166"/>
    </location>
</feature>
<dbReference type="InterPro" id="IPR015797">
    <property type="entry name" value="NUDIX_hydrolase-like_dom_sf"/>
</dbReference>
<reference evidence="3" key="1">
    <citation type="submission" date="2020-10" db="EMBL/GenBank/DDBJ databases">
        <authorList>
            <person name="Gilroy R."/>
        </authorList>
    </citation>
    <scope>NUCLEOTIDE SEQUENCE</scope>
    <source>
        <strain evidence="3">17113</strain>
    </source>
</reference>
<reference evidence="3" key="2">
    <citation type="journal article" date="2021" name="PeerJ">
        <title>Extensive microbial diversity within the chicken gut microbiome revealed by metagenomics and culture.</title>
        <authorList>
            <person name="Gilroy R."/>
            <person name="Ravi A."/>
            <person name="Getino M."/>
            <person name="Pursley I."/>
            <person name="Horton D.L."/>
            <person name="Alikhan N.F."/>
            <person name="Baker D."/>
            <person name="Gharbi K."/>
            <person name="Hall N."/>
            <person name="Watson M."/>
            <person name="Adriaenssens E.M."/>
            <person name="Foster-Nyarko E."/>
            <person name="Jarju S."/>
            <person name="Secka A."/>
            <person name="Antonio M."/>
            <person name="Oren A."/>
            <person name="Chaudhuri R.R."/>
            <person name="La Ragione R."/>
            <person name="Hildebrand F."/>
            <person name="Pallen M.J."/>
        </authorList>
    </citation>
    <scope>NUCLEOTIDE SEQUENCE</scope>
    <source>
        <strain evidence="3">17113</strain>
    </source>
</reference>